<keyword evidence="3" id="KW-1185">Reference proteome</keyword>
<feature type="transmembrane region" description="Helical" evidence="1">
    <location>
        <begin position="66"/>
        <end position="85"/>
    </location>
</feature>
<dbReference type="STRING" id="1045774.SAMN05421872_11451"/>
<keyword evidence="1" id="KW-0472">Membrane</keyword>
<name>A0A1G6ZX30_9ACTN</name>
<evidence type="ECO:0000313" key="2">
    <source>
        <dbReference type="EMBL" id="SDE06196.1"/>
    </source>
</evidence>
<gene>
    <name evidence="2" type="ORF">SAMN05421872_11451</name>
</gene>
<accession>A0A1G6ZX30</accession>
<feature type="transmembrane region" description="Helical" evidence="1">
    <location>
        <begin position="6"/>
        <end position="33"/>
    </location>
</feature>
<keyword evidence="1 2" id="KW-0812">Transmembrane</keyword>
<dbReference type="Proteomes" id="UP000199034">
    <property type="component" value="Unassembled WGS sequence"/>
</dbReference>
<sequence>MQGLGWVLTIGGVILFPLPGPGLLLLAAGLAILAEHYAWAERRVDQVKVRAWAGARVGVRTPWRTFWTVLVTALLGASGVLWLWAPPRPDWWVLPAWTWLPGGVWSGVGQLLSGAVALALVGYAWWRVRGERVAGRGDPRCGV</sequence>
<evidence type="ECO:0000313" key="3">
    <source>
        <dbReference type="Proteomes" id="UP000199034"/>
    </source>
</evidence>
<feature type="transmembrane region" description="Helical" evidence="1">
    <location>
        <begin position="105"/>
        <end position="126"/>
    </location>
</feature>
<evidence type="ECO:0000256" key="1">
    <source>
        <dbReference type="SAM" id="Phobius"/>
    </source>
</evidence>
<keyword evidence="1" id="KW-1133">Transmembrane helix</keyword>
<dbReference type="Pfam" id="PF09656">
    <property type="entry name" value="PGPGW"/>
    <property type="match status" value="1"/>
</dbReference>
<organism evidence="2 3">
    <name type="scientific">Nocardioides lianchengensis</name>
    <dbReference type="NCBI Taxonomy" id="1045774"/>
    <lineage>
        <taxon>Bacteria</taxon>
        <taxon>Bacillati</taxon>
        <taxon>Actinomycetota</taxon>
        <taxon>Actinomycetes</taxon>
        <taxon>Propionibacteriales</taxon>
        <taxon>Nocardioidaceae</taxon>
        <taxon>Nocardioides</taxon>
    </lineage>
</organism>
<protein>
    <submittedName>
        <fullName evidence="2">Putative transmembrane protein (PGPGW)</fullName>
    </submittedName>
</protein>
<reference evidence="3" key="1">
    <citation type="submission" date="2016-10" db="EMBL/GenBank/DDBJ databases">
        <authorList>
            <person name="Varghese N."/>
            <person name="Submissions S."/>
        </authorList>
    </citation>
    <scope>NUCLEOTIDE SEQUENCE [LARGE SCALE GENOMIC DNA]</scope>
    <source>
        <strain evidence="3">CGMCC 4.6858</strain>
    </source>
</reference>
<dbReference type="InterPro" id="IPR019099">
    <property type="entry name" value="Uncharacterised_PGPGW_TM"/>
</dbReference>
<dbReference type="EMBL" id="FMZM01000014">
    <property type="protein sequence ID" value="SDE06196.1"/>
    <property type="molecule type" value="Genomic_DNA"/>
</dbReference>
<proteinExistence type="predicted"/>
<dbReference type="AlphaFoldDB" id="A0A1G6ZX30"/>